<keyword evidence="8" id="KW-0443">Lipid metabolism</keyword>
<keyword evidence="7" id="KW-0319">Glycerol metabolism</keyword>
<evidence type="ECO:0000259" key="12">
    <source>
        <dbReference type="Pfam" id="PF06974"/>
    </source>
</evidence>
<feature type="domain" description="O-acyltransferase WSD1 C-terminal" evidence="12">
    <location>
        <begin position="323"/>
        <end position="462"/>
    </location>
</feature>
<protein>
    <recommendedName>
        <fullName evidence="4">diacylglycerol O-acyltransferase</fullName>
        <ecNumber evidence="4">2.3.1.20</ecNumber>
    </recommendedName>
</protein>
<dbReference type="RefSeq" id="WP_063027085.1">
    <property type="nucleotide sequence ID" value="NZ_PYHS01000002.1"/>
</dbReference>
<dbReference type="EMBL" id="PYHS01000002">
    <property type="protein sequence ID" value="PSR65407.1"/>
    <property type="molecule type" value="Genomic_DNA"/>
</dbReference>
<dbReference type="GO" id="GO:0006071">
    <property type="term" value="P:glycerol metabolic process"/>
    <property type="evidence" value="ECO:0007669"/>
    <property type="project" value="UniProtKB-KW"/>
</dbReference>
<accession>A0A2T2ZCA5</accession>
<dbReference type="PANTHER" id="PTHR31650:SF1">
    <property type="entry name" value="WAX ESTER SYNTHASE_DIACYLGLYCEROL ACYLTRANSFERASE 4-RELATED"/>
    <property type="match status" value="1"/>
</dbReference>
<dbReference type="InterPro" id="IPR045034">
    <property type="entry name" value="O-acyltransferase_WSD1-like"/>
</dbReference>
<dbReference type="UniPathway" id="UPA00282"/>
<reference evidence="13 14" key="1">
    <citation type="submission" date="2018-02" db="EMBL/GenBank/DDBJ databases">
        <title>8 Nocardia nova and 1 Nocardia cyriacigeorgica strain used for evolution to TMP-SMX.</title>
        <authorList>
            <person name="Mehta H."/>
            <person name="Weng J."/>
            <person name="Shamoo Y."/>
        </authorList>
    </citation>
    <scope>NUCLEOTIDE SEQUENCE [LARGE SCALE GENOMIC DNA]</scope>
    <source>
        <strain evidence="13 14">ATCC 33727</strain>
    </source>
</reference>
<comment type="caution">
    <text evidence="13">The sequence shown here is derived from an EMBL/GenBank/DDBJ whole genome shotgun (WGS) entry which is preliminary data.</text>
</comment>
<evidence type="ECO:0000256" key="9">
    <source>
        <dbReference type="ARBA" id="ARBA00023315"/>
    </source>
</evidence>
<dbReference type="GO" id="GO:0019432">
    <property type="term" value="P:triglyceride biosynthetic process"/>
    <property type="evidence" value="ECO:0007669"/>
    <property type="project" value="UniProtKB-UniPathway"/>
</dbReference>
<evidence type="ECO:0000256" key="6">
    <source>
        <dbReference type="ARBA" id="ARBA00022679"/>
    </source>
</evidence>
<dbReference type="SUPFAM" id="SSF52777">
    <property type="entry name" value="CoA-dependent acyltransferases"/>
    <property type="match status" value="1"/>
</dbReference>
<dbReference type="GO" id="GO:0001666">
    <property type="term" value="P:response to hypoxia"/>
    <property type="evidence" value="ECO:0007669"/>
    <property type="project" value="TreeGrafter"/>
</dbReference>
<evidence type="ECO:0000256" key="3">
    <source>
        <dbReference type="ARBA" id="ARBA00009587"/>
    </source>
</evidence>
<dbReference type="Pfam" id="PF06974">
    <property type="entry name" value="WS_DGAT_C"/>
    <property type="match status" value="1"/>
</dbReference>
<proteinExistence type="inferred from homology"/>
<gene>
    <name evidence="13" type="ORF">C8259_04555</name>
</gene>
<evidence type="ECO:0000259" key="11">
    <source>
        <dbReference type="Pfam" id="PF03007"/>
    </source>
</evidence>
<dbReference type="Pfam" id="PF03007">
    <property type="entry name" value="WS_DGAT_cat"/>
    <property type="match status" value="1"/>
</dbReference>
<comment type="similarity">
    <text evidence="3">Belongs to the long-chain O-acyltransferase family.</text>
</comment>
<evidence type="ECO:0000256" key="5">
    <source>
        <dbReference type="ARBA" id="ARBA00022516"/>
    </source>
</evidence>
<name>A0A2T2ZCA5_9NOCA</name>
<feature type="domain" description="O-acyltransferase WSD1-like N-terminal" evidence="11">
    <location>
        <begin position="20"/>
        <end position="283"/>
    </location>
</feature>
<evidence type="ECO:0000256" key="4">
    <source>
        <dbReference type="ARBA" id="ARBA00013244"/>
    </source>
</evidence>
<dbReference type="InterPro" id="IPR004255">
    <property type="entry name" value="O-acyltransferase_WSD1_N"/>
</dbReference>
<dbReference type="InterPro" id="IPR009721">
    <property type="entry name" value="O-acyltransferase_WSD1_C"/>
</dbReference>
<dbReference type="Gene3D" id="3.30.559.10">
    <property type="entry name" value="Chloramphenicol acetyltransferase-like domain"/>
    <property type="match status" value="1"/>
</dbReference>
<evidence type="ECO:0000313" key="13">
    <source>
        <dbReference type="EMBL" id="PSR65407.1"/>
    </source>
</evidence>
<dbReference type="Proteomes" id="UP000241647">
    <property type="component" value="Unassembled WGS sequence"/>
</dbReference>
<dbReference type="GO" id="GO:0005886">
    <property type="term" value="C:plasma membrane"/>
    <property type="evidence" value="ECO:0007669"/>
    <property type="project" value="TreeGrafter"/>
</dbReference>
<dbReference type="GO" id="GO:0051701">
    <property type="term" value="P:biological process involved in interaction with host"/>
    <property type="evidence" value="ECO:0007669"/>
    <property type="project" value="TreeGrafter"/>
</dbReference>
<keyword evidence="5" id="KW-0444">Lipid biosynthesis</keyword>
<dbReference type="GO" id="GO:0004144">
    <property type="term" value="F:diacylglycerol O-acyltransferase activity"/>
    <property type="evidence" value="ECO:0007669"/>
    <property type="project" value="UniProtKB-EC"/>
</dbReference>
<keyword evidence="6" id="KW-0808">Transferase</keyword>
<dbReference type="EC" id="2.3.1.20" evidence="4"/>
<dbReference type="InterPro" id="IPR023213">
    <property type="entry name" value="CAT-like_dom_sf"/>
</dbReference>
<comment type="pathway">
    <text evidence="1">Glycerolipid metabolism; triacylglycerol biosynthesis.</text>
</comment>
<sequence>MNESGPSAQDAANWGGPREMSAWEGLMWRAERDPRTRSTGILLELLDREPDWERLVSAFERTSRRIPRLRDRVVEPPVPIVQPAWSPDPEFSVRNHLRRVELGPAAGIREVLSHCETEWHTRFAPARPPWEATLFCGLRDGTAALAFRLHHSLSDGMGLVQLLELAHEGDPDADTGGARSAAPVTPVGVLVDATRRAADPGTLFRAVRRGVDRSLRGLNDPLGLVADVTGYASSLSRMLAIPDAKRSPLLADRGSGTRLLILDVPLRDLKSAGTAAGGSVNDAFIAAILGGLRRYHDYKKVPIDEVVVGMPVSLRNENDPLGGNRFAGIRFPGPAGELDPARRIRAIREHVITARDEPAIGFLDFLSPMLTRLPTRAIIELSAGLTTGSDVQISNIRGIGHPVRLAGAEVLGTYPLGPRPGVAAMVTMITYNGVCCLGLTVDPRVFDDTEAFQESMSEGFAEVLALTRQEGKGI</sequence>
<dbReference type="AlphaFoldDB" id="A0A2T2ZCA5"/>
<evidence type="ECO:0000256" key="8">
    <source>
        <dbReference type="ARBA" id="ARBA00023098"/>
    </source>
</evidence>
<evidence type="ECO:0000256" key="1">
    <source>
        <dbReference type="ARBA" id="ARBA00004771"/>
    </source>
</evidence>
<dbReference type="PANTHER" id="PTHR31650">
    <property type="entry name" value="O-ACYLTRANSFERASE (WSD1-LIKE) FAMILY PROTEIN"/>
    <property type="match status" value="1"/>
</dbReference>
<evidence type="ECO:0000256" key="7">
    <source>
        <dbReference type="ARBA" id="ARBA00022798"/>
    </source>
</evidence>
<comment type="pathway">
    <text evidence="2">Lipid metabolism.</text>
</comment>
<evidence type="ECO:0000256" key="10">
    <source>
        <dbReference type="ARBA" id="ARBA00048109"/>
    </source>
</evidence>
<organism evidence="13 14">
    <name type="scientific">Nocardia nova</name>
    <dbReference type="NCBI Taxonomy" id="37330"/>
    <lineage>
        <taxon>Bacteria</taxon>
        <taxon>Bacillati</taxon>
        <taxon>Actinomycetota</taxon>
        <taxon>Actinomycetes</taxon>
        <taxon>Mycobacteriales</taxon>
        <taxon>Nocardiaceae</taxon>
        <taxon>Nocardia</taxon>
    </lineage>
</organism>
<comment type="catalytic activity">
    <reaction evidence="10">
        <text>an acyl-CoA + a 1,2-diacyl-sn-glycerol = a triacyl-sn-glycerol + CoA</text>
        <dbReference type="Rhea" id="RHEA:10868"/>
        <dbReference type="ChEBI" id="CHEBI:17815"/>
        <dbReference type="ChEBI" id="CHEBI:57287"/>
        <dbReference type="ChEBI" id="CHEBI:58342"/>
        <dbReference type="ChEBI" id="CHEBI:64615"/>
        <dbReference type="EC" id="2.3.1.20"/>
    </reaction>
</comment>
<evidence type="ECO:0000256" key="2">
    <source>
        <dbReference type="ARBA" id="ARBA00005189"/>
    </source>
</evidence>
<dbReference type="GO" id="GO:0071731">
    <property type="term" value="P:response to nitric oxide"/>
    <property type="evidence" value="ECO:0007669"/>
    <property type="project" value="TreeGrafter"/>
</dbReference>
<evidence type="ECO:0000313" key="14">
    <source>
        <dbReference type="Proteomes" id="UP000241647"/>
    </source>
</evidence>
<keyword evidence="9" id="KW-0012">Acyltransferase</keyword>